<organism evidence="1 2">
    <name type="scientific">Streptomyces katrae</name>
    <dbReference type="NCBI Taxonomy" id="68223"/>
    <lineage>
        <taxon>Bacteria</taxon>
        <taxon>Bacillati</taxon>
        <taxon>Actinomycetota</taxon>
        <taxon>Actinomycetes</taxon>
        <taxon>Kitasatosporales</taxon>
        <taxon>Streptomycetaceae</taxon>
        <taxon>Streptomyces</taxon>
    </lineage>
</organism>
<gene>
    <name evidence="1" type="ORF">QEZ40_005625</name>
</gene>
<dbReference type="RefSeq" id="WP_285345735.1">
    <property type="nucleotide sequence ID" value="NZ_JASITI010000053.1"/>
</dbReference>
<reference evidence="1 2" key="1">
    <citation type="submission" date="2023-05" db="EMBL/GenBank/DDBJ databases">
        <title>Sequencing and Assembly of Streptomyces sp. NP73.</title>
        <authorList>
            <person name="Konwar A.N."/>
            <person name="Saikia K."/>
            <person name="Thakur D."/>
        </authorList>
    </citation>
    <scope>NUCLEOTIDE SEQUENCE [LARGE SCALE GENOMIC DNA]</scope>
    <source>
        <strain evidence="1 2">NP73</strain>
    </source>
</reference>
<keyword evidence="2" id="KW-1185">Reference proteome</keyword>
<name>A0ABT7H272_9ACTN</name>
<accession>A0ABT7H272</accession>
<evidence type="ECO:0000313" key="1">
    <source>
        <dbReference type="EMBL" id="MDK9500002.1"/>
    </source>
</evidence>
<proteinExistence type="predicted"/>
<protein>
    <recommendedName>
        <fullName evidence="3">Lipoprotein</fullName>
    </recommendedName>
</protein>
<sequence length="149" mass="16328">MISRSRSCRIPLVLLTTALALTACGRIWNRPPPDGEPVKLTPAELAVTWFDAYGGSLTLNSDGTFIANQVCGDWMGASDWNWDGPRSGSGTWRTGTGRAVARKFDAKGPEGDDVGDDLSVWRDGNTVMLWTRVGDEDNDDPHCILTRRF</sequence>
<dbReference type="EMBL" id="JASITI010000053">
    <property type="protein sequence ID" value="MDK9500002.1"/>
    <property type="molecule type" value="Genomic_DNA"/>
</dbReference>
<dbReference type="Proteomes" id="UP001223390">
    <property type="component" value="Unassembled WGS sequence"/>
</dbReference>
<evidence type="ECO:0000313" key="2">
    <source>
        <dbReference type="Proteomes" id="UP001223390"/>
    </source>
</evidence>
<comment type="caution">
    <text evidence="1">The sequence shown here is derived from an EMBL/GenBank/DDBJ whole genome shotgun (WGS) entry which is preliminary data.</text>
</comment>
<dbReference type="PROSITE" id="PS51257">
    <property type="entry name" value="PROKAR_LIPOPROTEIN"/>
    <property type="match status" value="1"/>
</dbReference>
<evidence type="ECO:0008006" key="3">
    <source>
        <dbReference type="Google" id="ProtNLM"/>
    </source>
</evidence>